<feature type="region of interest" description="Disordered" evidence="1">
    <location>
        <begin position="288"/>
        <end position="348"/>
    </location>
</feature>
<feature type="region of interest" description="Disordered" evidence="1">
    <location>
        <begin position="35"/>
        <end position="55"/>
    </location>
</feature>
<feature type="compositionally biased region" description="Basic and acidic residues" evidence="1">
    <location>
        <begin position="40"/>
        <end position="55"/>
    </location>
</feature>
<evidence type="ECO:0000256" key="1">
    <source>
        <dbReference type="SAM" id="MobiDB-lite"/>
    </source>
</evidence>
<gene>
    <name evidence="2" type="ORF">NW762_010041</name>
</gene>
<accession>A0A9W8VAR6</accession>
<protein>
    <submittedName>
        <fullName evidence="2">Uncharacterized protein</fullName>
    </submittedName>
</protein>
<dbReference type="OrthoDB" id="5084083at2759"/>
<proteinExistence type="predicted"/>
<comment type="caution">
    <text evidence="2">The sequence shown here is derived from an EMBL/GenBank/DDBJ whole genome shotgun (WGS) entry which is preliminary data.</text>
</comment>
<sequence length="348" mass="38407">MTRRNILRTTNIALLDDNLKVALGIEDDIANAAPLGEGGKASRDEPTIEKSLSELEDKSERDWSLGGWWVCRVIGMPCYGKVLADKRDFEVHLCQIKHCEYEARLAAEFVSVAPAPSGAITPSPPQPPAPVAPASEMANQVELMDVDEEIPAERVNTTHSRLVSFILMLKPRHEAYKLGLRKGLQRSVDDQVKVAAVAARQHLSGHFYDHLPNFQLDWSLEGRYVCRVVGMPRFGQISVRSGQCKSHLRAKKNLDHDARIGTELALVAPAVEVADQIEPMDVEEEIPAERAMNTTHSATGEGEEGRSLTNAIKRPKYALDAEIPDSEEERLGAEPVSKRTRAGARRAV</sequence>
<dbReference type="EMBL" id="JAOQAZ010000022">
    <property type="protein sequence ID" value="KAJ4254443.1"/>
    <property type="molecule type" value="Genomic_DNA"/>
</dbReference>
<feature type="compositionally biased region" description="Basic residues" evidence="1">
    <location>
        <begin position="338"/>
        <end position="348"/>
    </location>
</feature>
<evidence type="ECO:0000313" key="2">
    <source>
        <dbReference type="EMBL" id="KAJ4254443.1"/>
    </source>
</evidence>
<dbReference type="Proteomes" id="UP001152049">
    <property type="component" value="Unassembled WGS sequence"/>
</dbReference>
<keyword evidence="3" id="KW-1185">Reference proteome</keyword>
<reference evidence="2" key="1">
    <citation type="submission" date="2022-09" db="EMBL/GenBank/DDBJ databases">
        <title>Fusarium specimens isolated from Avocado Roots.</title>
        <authorList>
            <person name="Stajich J."/>
            <person name="Roper C."/>
            <person name="Heimlech-Rivalta G."/>
        </authorList>
    </citation>
    <scope>NUCLEOTIDE SEQUENCE</scope>
    <source>
        <strain evidence="2">CF00136</strain>
    </source>
</reference>
<organism evidence="2 3">
    <name type="scientific">Fusarium torreyae</name>
    <dbReference type="NCBI Taxonomy" id="1237075"/>
    <lineage>
        <taxon>Eukaryota</taxon>
        <taxon>Fungi</taxon>
        <taxon>Dikarya</taxon>
        <taxon>Ascomycota</taxon>
        <taxon>Pezizomycotina</taxon>
        <taxon>Sordariomycetes</taxon>
        <taxon>Hypocreomycetidae</taxon>
        <taxon>Hypocreales</taxon>
        <taxon>Nectriaceae</taxon>
        <taxon>Fusarium</taxon>
    </lineage>
</organism>
<evidence type="ECO:0000313" key="3">
    <source>
        <dbReference type="Proteomes" id="UP001152049"/>
    </source>
</evidence>
<name>A0A9W8VAR6_9HYPO</name>
<dbReference type="AlphaFoldDB" id="A0A9W8VAR6"/>